<reference evidence="3 4" key="1">
    <citation type="submission" date="2015-04" db="EMBL/GenBank/DDBJ databases">
        <title>Complete genome sequence of Schizopora paradoxa KUC8140, a cosmopolitan wood degrader in East Asia.</title>
        <authorList>
            <consortium name="DOE Joint Genome Institute"/>
            <person name="Min B."/>
            <person name="Park H."/>
            <person name="Jang Y."/>
            <person name="Kim J.-J."/>
            <person name="Kim K.H."/>
            <person name="Pangilinan J."/>
            <person name="Lipzen A."/>
            <person name="Riley R."/>
            <person name="Grigoriev I.V."/>
            <person name="Spatafora J.W."/>
            <person name="Choi I.-G."/>
        </authorList>
    </citation>
    <scope>NUCLEOTIDE SEQUENCE [LARGE SCALE GENOMIC DNA]</scope>
    <source>
        <strain evidence="3 4">KUC8140</strain>
    </source>
</reference>
<dbReference type="AlphaFoldDB" id="A0A0H2SQY5"/>
<accession>A0A0H2SQY5</accession>
<sequence length="288" mass="29988">MSSDVPDTDTPLTSTTPSVPSSTTDTDTPSSSDDGGLTDVDGAASSTSSTTSAPSSTSSSSLTFSYTTMTDVLGNLTATSEVIDDMDLRVNYKGMWFQMVNGRGYGGTLHTTNETSSSLTVSFYGSGITVLGYVSLGTTPINVHYTIDDDETTAQDRAVPGSGINIIDEPFYAASGLPLQQHTLAMNVTSGAGLRLFMYDCFVVDKTAGGSQTSNSLPTSTGTANRASGHGMSGGQIAGAVVGSVFGTILLALVFLCCCRRRKSTTPIPDTTPRPVSFFDEKNNYVLT</sequence>
<organism evidence="3 4">
    <name type="scientific">Schizopora paradoxa</name>
    <dbReference type="NCBI Taxonomy" id="27342"/>
    <lineage>
        <taxon>Eukaryota</taxon>
        <taxon>Fungi</taxon>
        <taxon>Dikarya</taxon>
        <taxon>Basidiomycota</taxon>
        <taxon>Agaricomycotina</taxon>
        <taxon>Agaricomycetes</taxon>
        <taxon>Hymenochaetales</taxon>
        <taxon>Schizoporaceae</taxon>
        <taxon>Schizopora</taxon>
    </lineage>
</organism>
<dbReference type="Gene3D" id="2.60.120.260">
    <property type="entry name" value="Galactose-binding domain-like"/>
    <property type="match status" value="1"/>
</dbReference>
<evidence type="ECO:0000313" key="4">
    <source>
        <dbReference type="Proteomes" id="UP000053477"/>
    </source>
</evidence>
<dbReference type="InParanoid" id="A0A0H2SQY5"/>
<feature type="region of interest" description="Disordered" evidence="1">
    <location>
        <begin position="1"/>
        <end position="62"/>
    </location>
</feature>
<proteinExistence type="predicted"/>
<name>A0A0H2SQY5_9AGAM</name>
<dbReference type="OrthoDB" id="2755385at2759"/>
<keyword evidence="4" id="KW-1185">Reference proteome</keyword>
<dbReference type="Proteomes" id="UP000053477">
    <property type="component" value="Unassembled WGS sequence"/>
</dbReference>
<keyword evidence="2" id="KW-0472">Membrane</keyword>
<dbReference type="EMBL" id="KQ085886">
    <property type="protein sequence ID" value="KLO19466.1"/>
    <property type="molecule type" value="Genomic_DNA"/>
</dbReference>
<gene>
    <name evidence="3" type="ORF">SCHPADRAFT_898755</name>
</gene>
<evidence type="ECO:0000313" key="3">
    <source>
        <dbReference type="EMBL" id="KLO19466.1"/>
    </source>
</evidence>
<feature type="region of interest" description="Disordered" evidence="1">
    <location>
        <begin position="209"/>
        <end position="229"/>
    </location>
</feature>
<keyword evidence="2" id="KW-0812">Transmembrane</keyword>
<feature type="compositionally biased region" description="Polar residues" evidence="1">
    <location>
        <begin position="209"/>
        <end position="226"/>
    </location>
</feature>
<keyword evidence="2" id="KW-1133">Transmembrane helix</keyword>
<feature type="transmembrane region" description="Helical" evidence="2">
    <location>
        <begin position="237"/>
        <end position="258"/>
    </location>
</feature>
<evidence type="ECO:0000256" key="2">
    <source>
        <dbReference type="SAM" id="Phobius"/>
    </source>
</evidence>
<protein>
    <submittedName>
        <fullName evidence="3">Uncharacterized protein</fullName>
    </submittedName>
</protein>
<evidence type="ECO:0000256" key="1">
    <source>
        <dbReference type="SAM" id="MobiDB-lite"/>
    </source>
</evidence>